<name>A0A7D9JHA3_PARCT</name>
<protein>
    <submittedName>
        <fullName evidence="1">Uncharacterized protein</fullName>
    </submittedName>
</protein>
<evidence type="ECO:0000313" key="1">
    <source>
        <dbReference type="EMBL" id="CAB4028974.1"/>
    </source>
</evidence>
<comment type="caution">
    <text evidence="1">The sequence shown here is derived from an EMBL/GenBank/DDBJ whole genome shotgun (WGS) entry which is preliminary data.</text>
</comment>
<dbReference type="AlphaFoldDB" id="A0A7D9JHA3"/>
<dbReference type="Proteomes" id="UP001152795">
    <property type="component" value="Unassembled WGS sequence"/>
</dbReference>
<sequence length="168" mass="19042">MEANPDTPDPVQLEIDPANENGYIAEDIVQDTVQENPEVVHDVQDHTNDTQANVSEENMHGDRNPENIIPDPEVQTDGNRVVRRRQPPQRFTYYGPGNPAYISPVYGEKVEQYLPVHNDYTNQPFHLPHPPPPVFHWNSPIPPPYGIPPVIPQFWTPSYPPAPGTFPQ</sequence>
<gene>
    <name evidence="1" type="ORF">PACLA_8A050359</name>
</gene>
<accession>A0A7D9JHA3</accession>
<proteinExistence type="predicted"/>
<keyword evidence="2" id="KW-1185">Reference proteome</keyword>
<evidence type="ECO:0000313" key="2">
    <source>
        <dbReference type="Proteomes" id="UP001152795"/>
    </source>
</evidence>
<organism evidence="1 2">
    <name type="scientific">Paramuricea clavata</name>
    <name type="common">Red gorgonian</name>
    <name type="synonym">Violescent sea-whip</name>
    <dbReference type="NCBI Taxonomy" id="317549"/>
    <lineage>
        <taxon>Eukaryota</taxon>
        <taxon>Metazoa</taxon>
        <taxon>Cnidaria</taxon>
        <taxon>Anthozoa</taxon>
        <taxon>Octocorallia</taxon>
        <taxon>Malacalcyonacea</taxon>
        <taxon>Plexauridae</taxon>
        <taxon>Paramuricea</taxon>
    </lineage>
</organism>
<dbReference type="EMBL" id="CACRXK020015855">
    <property type="protein sequence ID" value="CAB4028974.1"/>
    <property type="molecule type" value="Genomic_DNA"/>
</dbReference>
<reference evidence="1" key="1">
    <citation type="submission" date="2020-04" db="EMBL/GenBank/DDBJ databases">
        <authorList>
            <person name="Alioto T."/>
            <person name="Alioto T."/>
            <person name="Gomez Garrido J."/>
        </authorList>
    </citation>
    <scope>NUCLEOTIDE SEQUENCE</scope>
    <source>
        <strain evidence="1">A484AB</strain>
    </source>
</reference>